<dbReference type="PANTHER" id="PTHR34226:SF1">
    <property type="entry name" value="PROTEIN CBR-ABU-10"/>
    <property type="match status" value="1"/>
</dbReference>
<proteinExistence type="predicted"/>
<accession>A0A6J8AB42</accession>
<organism evidence="2 3">
    <name type="scientific">Mytilus coruscus</name>
    <name type="common">Sea mussel</name>
    <dbReference type="NCBI Taxonomy" id="42192"/>
    <lineage>
        <taxon>Eukaryota</taxon>
        <taxon>Metazoa</taxon>
        <taxon>Spiralia</taxon>
        <taxon>Lophotrochozoa</taxon>
        <taxon>Mollusca</taxon>
        <taxon>Bivalvia</taxon>
        <taxon>Autobranchia</taxon>
        <taxon>Pteriomorphia</taxon>
        <taxon>Mytilida</taxon>
        <taxon>Mytiloidea</taxon>
        <taxon>Mytilidae</taxon>
        <taxon>Mytilinae</taxon>
        <taxon>Mytilus</taxon>
    </lineage>
</organism>
<reference evidence="2 3" key="1">
    <citation type="submission" date="2020-06" db="EMBL/GenBank/DDBJ databases">
        <authorList>
            <person name="Li R."/>
            <person name="Bekaert M."/>
        </authorList>
    </citation>
    <scope>NUCLEOTIDE SEQUENCE [LARGE SCALE GENOMIC DNA]</scope>
    <source>
        <strain evidence="3">wild</strain>
    </source>
</reference>
<dbReference type="PANTHER" id="PTHR34226">
    <property type="entry name" value="PROTEIN CBR-ABU-10"/>
    <property type="match status" value="1"/>
</dbReference>
<sequence length="2698" mass="325996">MDQGILVLIFVLSFSVSTKEAGRCGKLSDSCGQSSYDRSITVGGGQTFRGPIKIHIDISIDVGGTGRYHHCRKFQKHHRLWKQLPEKHLVQYYQQKFHTNHRHHQEHSNMHHHHRYSKKILRHRHQSNFNKHCRNHRHLNKHHRYHRHLKRHHHHRIFDKFEEYGHSHRHVIRHQRELNKLRKLHHKRSFHTDNYLFGIKKHKKLYGHRHHVVHHNRYTHWNLRKHTHRHMHKQIHLFTVGHKPSHLGVDKRNFDREWHLSRHTHVSERQQESQITEHHESSGLIVAGHYFKRFHQLGVRLIGRGIVYHTNFYKLRCSERRFYISMKKCIRTYGGIDACFPRLYGRGLIGKRHRYKRYGHGFGLGVKFVRKGIIYGKYYLKYHVVRKTFIKYMTVCVNKRATWNCTFIWRPKVISHGYKFEEYGQSHRYVIRHQRELYKLRKLHQKRSSQTDSYLFGIKKHKKLYGHRHHVVHHNHYTHGNLRKHTHHHMHKQIHLSTVGHKPSHLSVDKRNFDREWHLSRHTHVSKRQQESQITEHHERSGLTIAGHYFKRFHQLGVRLIGRGIVYHTNFYKLRCSERRLYISMRKCIRTYGGIDACFPRLYGRGLIGKRHRYKRYGHGFGLGVKFVRKGIIYGRYYLKYHVVRKTFIKYMTVCVNSYGRTSKCIKKLQKKGLLGTANSYGDQKVISHGYSFEEYEHSHRHVSRHQRALSKLRHLRHKHGIDIVNHGHHAEGYLRIPYFESRLHDHHSKIHHIASHKWRNRFENFQHNYHAKSYVNKKRIHHIINHNYHHLSSSRPRLHTKIHFHKLRPHTDSYLQNMEKHKELYKHRNHVVHHDRRHVVHYNRHHVVHYNRHHIGHHNRRHFVHYNPHHVLHNNHRHVVHHNRHHVVHHNRRHVVHQNRHHVVHHNRRHFVHHNRHHLIHHNRRHVVHHNRQHVVHYNRRHVVHHNRHHLIHHNRRHEVHHNRHHVVHPNRRHFIHHNRHVVHHSRRYVVHHNRRHFVHHNHRNLVHYNRNHVVHHNHYKQENLHKHTHRHIHKQNHLSALGHEPSHLAVDRHNFDREWHMSRHTHVSERQQKSQITEHNESSGLTIAGHYFKRFHQLGVRLIGRGIVYHHTFYKLRCSEKRLYISMKKCIRTYGGVEPCFPRLYGRGLIGKRHRYKRYGHGFGLGVKFVRKGIVYENYYLKYHVVRKTFIKYMTVCVNSNGRTSKCINKLQKKGLLGTAHSYRNQHVISHNFGSQQQLLQQHSASTRPVGLHHNVGYRHIHAIKEKKRTFRRYRKLGVRLVGQGILFNGYFYRIRVDYNIVYRTLCSCMRSHGGVHACLPVLYKKSFIGTRHRFMKYGRGYGLGIKFVRRGIVFIENILHKQRIIGHAVTWRGKHMFQRVASDHLVIHRSSPNYGHVHGIKVDKRIFRLYRKLGVHLVGQGITYHGYFFRFSIDYNVFYKILRSCIRTHGGIRSCFQYLHKKELIGRRHRFQKYNSGYGLGIKFVRRGIVYQKHFYKFLIRRRTFVRYMTTCIHSYHEAGVCLNQLRKQGLIEHAVTWRGKHFLRRVPTKHLVLHRRSSNYGHVHGIKVDKRIFRLYRKLGVHLVGQGITYHGYFYKFLIRRRTIVRYMTTCIHSYHEAGVCLNQLRKQGLIEHAVTWRGKHFLQRVATKHLVLHRRSSNYGHVHGIKVDKRIFRLYRKLGVHLVGQGITYHGYFFRFSMGYSVFYKILRSCIRTHGGIRSCFQYLHKKELIGRRHRFQKYNRGYGLGIKFVRRGIVYQKHFYKFLIRRRRFVRYMTTCIHSYHHADVCLTQLHKQRIIGNAVKWRGKHILHRGQLKKYGHHRHFSSHQLALKDLKRFKHKYGIEIFKHSVIPRRLNGHLHTTSHKRRKHFRMVQKRILREQIRHHTHKHAHLSALGHGRHHLAIHGHNYQTHGHLSRQMIESHSEQHKRSDLTIAGHYFKRFHKLGVRLIGRGIVYHKNFYKLRCTERKLYISMKKCIRTYGGVGACFPRLYGRGLLGKRHRYKRYGRGFGLGVKFVRKGIVYENYYLKYHVVRKTFIKYMTVCVNSKGRTSKCIDKLQDKGLLGSAHSFEVHQTISHNSATKHQFVHHNSGFGHIHNIIVDKRIFRRYRKLGVRLVGQGILFKGYFYRIRVDYTIVYKTLWSCMRKHNGVGACLRILYKKAFIGSQHRFTKYGKGYGLGIKFVRRGIVYKEHFYKFMIRRRRFIRMLLTWRGKHMLPKVTSEHLVLHRSSSEYGHIHNIKVDKRIFRLYRKLGVRLVGQGILYHKNFYKIHVDYKVFFKTLRSCIWANGGIRNCLPNLYKKQLIGRRYRFKKFGLGYGLGIKFVRRGIVHRKHFYKFLIRRRRFVRYMTTCIHEYKHPGVCITQLQKQRILGHASIQRKKHGYHRKLIKVTHRRFSYDGQVYRLTCRRRRFYRKWSRCMRMFHNKDTCFRQLHSLFILYSEGHEHHDAGHTSTNIVVSPIFKRFRKLGVSLVGRGILYHRYYYKLRCEYTKFYTILRQCERSHGRANVCISRMFRRKLIGRRHKFKRFGYGFGLGVKFVQKGVVYKHSFYKFLIKRRLFIGYMTTCFNEYGNTKSCMAKLGKQGIIGAAQKYKEETKQNMSLTTLLHGINPKAHHFVYKGSAFKLRCSVKRFYRLWRHCKRKHHNVFVCFSRLHGLFKPTELHGHGKFGQGIIGYGGIKMVHDKNNVAHETFP</sequence>
<feature type="chain" id="PRO_5026933116" evidence="1">
    <location>
        <begin position="22"/>
        <end position="2698"/>
    </location>
</feature>
<dbReference type="Proteomes" id="UP000507470">
    <property type="component" value="Unassembled WGS sequence"/>
</dbReference>
<keyword evidence="1" id="KW-0732">Signal</keyword>
<evidence type="ECO:0000313" key="2">
    <source>
        <dbReference type="EMBL" id="CAC5364820.1"/>
    </source>
</evidence>
<keyword evidence="3" id="KW-1185">Reference proteome</keyword>
<feature type="signal peptide" evidence="1">
    <location>
        <begin position="1"/>
        <end position="21"/>
    </location>
</feature>
<gene>
    <name evidence="2" type="ORF">MCOR_5732</name>
</gene>
<dbReference type="EMBL" id="CACVKT020001076">
    <property type="protein sequence ID" value="CAC5364820.1"/>
    <property type="molecule type" value="Genomic_DNA"/>
</dbReference>
<protein>
    <submittedName>
        <fullName evidence="2">Uncharacterized protein</fullName>
    </submittedName>
</protein>
<dbReference type="OrthoDB" id="10549705at2759"/>
<evidence type="ECO:0000313" key="3">
    <source>
        <dbReference type="Proteomes" id="UP000507470"/>
    </source>
</evidence>
<name>A0A6J8AB42_MYTCO</name>
<evidence type="ECO:0000256" key="1">
    <source>
        <dbReference type="SAM" id="SignalP"/>
    </source>
</evidence>